<organism evidence="2 3">
    <name type="scientific">Spirodela intermedia</name>
    <name type="common">Intermediate duckweed</name>
    <dbReference type="NCBI Taxonomy" id="51605"/>
    <lineage>
        <taxon>Eukaryota</taxon>
        <taxon>Viridiplantae</taxon>
        <taxon>Streptophyta</taxon>
        <taxon>Embryophyta</taxon>
        <taxon>Tracheophyta</taxon>
        <taxon>Spermatophyta</taxon>
        <taxon>Magnoliopsida</taxon>
        <taxon>Liliopsida</taxon>
        <taxon>Araceae</taxon>
        <taxon>Lemnoideae</taxon>
        <taxon>Spirodela</taxon>
    </lineage>
</organism>
<name>A0A7I8LF58_SPIIN</name>
<evidence type="ECO:0000256" key="1">
    <source>
        <dbReference type="SAM" id="SignalP"/>
    </source>
</evidence>
<evidence type="ECO:0000313" key="2">
    <source>
        <dbReference type="EMBL" id="CAA7407925.1"/>
    </source>
</evidence>
<feature type="signal peptide" evidence="1">
    <location>
        <begin position="1"/>
        <end position="19"/>
    </location>
</feature>
<feature type="chain" id="PRO_5029578854" evidence="1">
    <location>
        <begin position="20"/>
        <end position="40"/>
    </location>
</feature>
<proteinExistence type="predicted"/>
<reference evidence="2" key="1">
    <citation type="submission" date="2020-02" db="EMBL/GenBank/DDBJ databases">
        <authorList>
            <person name="Scholz U."/>
            <person name="Mascher M."/>
            <person name="Fiebig A."/>
        </authorList>
    </citation>
    <scope>NUCLEOTIDE SEQUENCE</scope>
</reference>
<dbReference type="AlphaFoldDB" id="A0A7I8LF58"/>
<accession>A0A7I8LF58</accession>
<gene>
    <name evidence="2" type="ORF">SI8410_14018603</name>
</gene>
<dbReference type="EMBL" id="LR746277">
    <property type="protein sequence ID" value="CAA7407925.1"/>
    <property type="molecule type" value="Genomic_DNA"/>
</dbReference>
<evidence type="ECO:0000313" key="3">
    <source>
        <dbReference type="Proteomes" id="UP000663760"/>
    </source>
</evidence>
<dbReference type="Proteomes" id="UP000663760">
    <property type="component" value="Chromosome 14"/>
</dbReference>
<keyword evidence="3" id="KW-1185">Reference proteome</keyword>
<sequence>MLLAVANVLGFLLAHMVLEEGSFSRWPSTGELRRDFCMVS</sequence>
<keyword evidence="1" id="KW-0732">Signal</keyword>
<protein>
    <submittedName>
        <fullName evidence="2">Uncharacterized protein</fullName>
    </submittedName>
</protein>